<dbReference type="GO" id="GO:0055052">
    <property type="term" value="C:ATP-binding cassette (ABC) transporter complex, substrate-binding subunit-containing"/>
    <property type="evidence" value="ECO:0007669"/>
    <property type="project" value="TreeGrafter"/>
</dbReference>
<feature type="signal peptide" evidence="4">
    <location>
        <begin position="1"/>
        <end position="23"/>
    </location>
</feature>
<feature type="chain" id="PRO_5016047719" description="ABC transporter substrate-binding protein" evidence="4">
    <location>
        <begin position="24"/>
        <end position="430"/>
    </location>
</feature>
<dbReference type="SUPFAM" id="SSF53850">
    <property type="entry name" value="Periplasmic binding protein-like II"/>
    <property type="match status" value="1"/>
</dbReference>
<evidence type="ECO:0000256" key="4">
    <source>
        <dbReference type="SAM" id="SignalP"/>
    </source>
</evidence>
<dbReference type="PANTHER" id="PTHR30061:SF50">
    <property type="entry name" value="MALTOSE_MALTODEXTRIN-BINDING PERIPLASMIC PROTEIN"/>
    <property type="match status" value="1"/>
</dbReference>
<comment type="similarity">
    <text evidence="1">Belongs to the bacterial solute-binding protein 1 family.</text>
</comment>
<evidence type="ECO:0000256" key="2">
    <source>
        <dbReference type="ARBA" id="ARBA00022448"/>
    </source>
</evidence>
<gene>
    <name evidence="5" type="ORF">DLM86_03260</name>
</gene>
<evidence type="ECO:0000313" key="6">
    <source>
        <dbReference type="Proteomes" id="UP000247476"/>
    </source>
</evidence>
<dbReference type="RefSeq" id="WP_110838508.1">
    <property type="nucleotide sequence ID" value="NZ_QJVJ01000001.1"/>
</dbReference>
<dbReference type="Proteomes" id="UP000247476">
    <property type="component" value="Unassembled WGS sequence"/>
</dbReference>
<keyword evidence="3 4" id="KW-0732">Signal</keyword>
<evidence type="ECO:0000256" key="1">
    <source>
        <dbReference type="ARBA" id="ARBA00008520"/>
    </source>
</evidence>
<comment type="caution">
    <text evidence="5">The sequence shown here is derived from an EMBL/GenBank/DDBJ whole genome shotgun (WGS) entry which is preliminary data.</text>
</comment>
<dbReference type="Gene3D" id="3.40.190.10">
    <property type="entry name" value="Periplasmic binding protein-like II"/>
    <property type="match status" value="2"/>
</dbReference>
<dbReference type="OrthoDB" id="9808332at2"/>
<dbReference type="GO" id="GO:0042956">
    <property type="term" value="P:maltodextrin transmembrane transport"/>
    <property type="evidence" value="ECO:0007669"/>
    <property type="project" value="TreeGrafter"/>
</dbReference>
<sequence length="430" mass="47057">MRAFRKIGLSLAATAALMSGVLAGCGGGKDGADGGAGSKVVVWYLWGGPEGQALDAVIQDFNKSQSQYVVEGLSVPDEQKIKVAIAGGNGPDLTDSFSANVAPYAEQGIALPLDEFIARDKYDMNDFLPAAVESGKYKGKTYALPLNVSFSMMYYNKKLLAEAGFTEPPKTSKELMDVVVKTTKTRPDGTIDVLGSPQYPSDKFLFGPLAYGFGTNWVNKDATQFTFDAPSTLEAFRFIYDYNKKFGADNVKRMQGSGKWLDPNDPFFMGKQAIRFDGPWMSAQMKSKNIQVDYGIAPLPYLDGKPEMAGGGENSSSVFYIAKTAKNKEGAWAFMKFLYEPKNLAKFLSVLGNVPAKKSALDDPAMKSVPDFDKIMELSKSPNLRSTPNYAKQIDFGKVLEDELDQVTFLKKTPEEALKSLTERTKDLLK</sequence>
<dbReference type="PANTHER" id="PTHR30061">
    <property type="entry name" value="MALTOSE-BINDING PERIPLASMIC PROTEIN"/>
    <property type="match status" value="1"/>
</dbReference>
<evidence type="ECO:0000256" key="3">
    <source>
        <dbReference type="ARBA" id="ARBA00022729"/>
    </source>
</evidence>
<dbReference type="GO" id="GO:0015768">
    <property type="term" value="P:maltose transport"/>
    <property type="evidence" value="ECO:0007669"/>
    <property type="project" value="TreeGrafter"/>
</dbReference>
<evidence type="ECO:0008006" key="7">
    <source>
        <dbReference type="Google" id="ProtNLM"/>
    </source>
</evidence>
<dbReference type="GO" id="GO:1901982">
    <property type="term" value="F:maltose binding"/>
    <property type="evidence" value="ECO:0007669"/>
    <property type="project" value="TreeGrafter"/>
</dbReference>
<dbReference type="Pfam" id="PF13416">
    <property type="entry name" value="SBP_bac_8"/>
    <property type="match status" value="1"/>
</dbReference>
<dbReference type="AlphaFoldDB" id="A0A2V5KY06"/>
<dbReference type="CDD" id="cd14748">
    <property type="entry name" value="PBP2_UgpB"/>
    <property type="match status" value="1"/>
</dbReference>
<proteinExistence type="inferred from homology"/>
<dbReference type="EMBL" id="QJVJ01000001">
    <property type="protein sequence ID" value="PYI57467.1"/>
    <property type="molecule type" value="Genomic_DNA"/>
</dbReference>
<keyword evidence="2" id="KW-0813">Transport</keyword>
<name>A0A2V5KY06_9BACL</name>
<protein>
    <recommendedName>
        <fullName evidence="7">ABC transporter substrate-binding protein</fullName>
    </recommendedName>
</protein>
<dbReference type="PROSITE" id="PS51257">
    <property type="entry name" value="PROKAR_LIPOPROTEIN"/>
    <property type="match status" value="1"/>
</dbReference>
<keyword evidence="6" id="KW-1185">Reference proteome</keyword>
<accession>A0A2V5KY06</accession>
<reference evidence="5 6" key="1">
    <citation type="submission" date="2018-05" db="EMBL/GenBank/DDBJ databases">
        <title>Paenibacillus flagellatus sp. nov., isolated from selenium mineral soil.</title>
        <authorList>
            <person name="Dai X."/>
        </authorList>
    </citation>
    <scope>NUCLEOTIDE SEQUENCE [LARGE SCALE GENOMIC DNA]</scope>
    <source>
        <strain evidence="5 6">DXL2</strain>
    </source>
</reference>
<evidence type="ECO:0000313" key="5">
    <source>
        <dbReference type="EMBL" id="PYI57467.1"/>
    </source>
</evidence>
<organism evidence="5 6">
    <name type="scientific">Paenibacillus flagellatus</name>
    <dbReference type="NCBI Taxonomy" id="2211139"/>
    <lineage>
        <taxon>Bacteria</taxon>
        <taxon>Bacillati</taxon>
        <taxon>Bacillota</taxon>
        <taxon>Bacilli</taxon>
        <taxon>Bacillales</taxon>
        <taxon>Paenibacillaceae</taxon>
        <taxon>Paenibacillus</taxon>
    </lineage>
</organism>
<dbReference type="InterPro" id="IPR006059">
    <property type="entry name" value="SBP"/>
</dbReference>